<accession>A0A8C5EM76</accession>
<evidence type="ECO:0000256" key="1">
    <source>
        <dbReference type="ARBA" id="ARBA00004141"/>
    </source>
</evidence>
<keyword evidence="11" id="KW-0807">Transducer</keyword>
<organism evidence="14 15">
    <name type="scientific">Gouania willdenowi</name>
    <name type="common">Blunt-snouted clingfish</name>
    <name type="synonym">Lepadogaster willdenowi</name>
    <dbReference type="NCBI Taxonomy" id="441366"/>
    <lineage>
        <taxon>Eukaryota</taxon>
        <taxon>Metazoa</taxon>
        <taxon>Chordata</taxon>
        <taxon>Craniata</taxon>
        <taxon>Vertebrata</taxon>
        <taxon>Euteleostomi</taxon>
        <taxon>Actinopterygii</taxon>
        <taxon>Neopterygii</taxon>
        <taxon>Teleostei</taxon>
        <taxon>Neoteleostei</taxon>
        <taxon>Acanthomorphata</taxon>
        <taxon>Ovalentaria</taxon>
        <taxon>Blenniimorphae</taxon>
        <taxon>Blenniiformes</taxon>
        <taxon>Gobiesocoidei</taxon>
        <taxon>Gobiesocidae</taxon>
        <taxon>Gobiesocinae</taxon>
        <taxon>Gouania</taxon>
    </lineage>
</organism>
<dbReference type="PROSITE" id="PS00238">
    <property type="entry name" value="OPSIN"/>
    <property type="match status" value="1"/>
</dbReference>
<dbReference type="GO" id="GO:0004930">
    <property type="term" value="F:G protein-coupled receptor activity"/>
    <property type="evidence" value="ECO:0007669"/>
    <property type="project" value="UniProtKB-KW"/>
</dbReference>
<dbReference type="GO" id="GO:0007602">
    <property type="term" value="P:phototransduction"/>
    <property type="evidence" value="ECO:0007669"/>
    <property type="project" value="UniProtKB-KW"/>
</dbReference>
<feature type="transmembrane region" description="Helical" evidence="12">
    <location>
        <begin position="191"/>
        <end position="219"/>
    </location>
</feature>
<dbReference type="CDD" id="cd15074">
    <property type="entry name" value="7tmA_Opsin5_neuropsin"/>
    <property type="match status" value="1"/>
</dbReference>
<gene>
    <name evidence="14" type="primary">opn7d</name>
</gene>
<keyword evidence="9 12" id="KW-0472">Membrane</keyword>
<evidence type="ECO:0000313" key="15">
    <source>
        <dbReference type="Proteomes" id="UP000694680"/>
    </source>
</evidence>
<dbReference type="SUPFAM" id="SSF81321">
    <property type="entry name" value="Family A G protein-coupled receptor-like"/>
    <property type="match status" value="1"/>
</dbReference>
<dbReference type="AlphaFoldDB" id="A0A8C5EM76"/>
<evidence type="ECO:0000256" key="8">
    <source>
        <dbReference type="ARBA" id="ARBA00023040"/>
    </source>
</evidence>
<dbReference type="InterPro" id="IPR050125">
    <property type="entry name" value="GPCR_opsins"/>
</dbReference>
<evidence type="ECO:0000259" key="13">
    <source>
        <dbReference type="PROSITE" id="PS50262"/>
    </source>
</evidence>
<dbReference type="Pfam" id="PF00001">
    <property type="entry name" value="7tm_1"/>
    <property type="match status" value="1"/>
</dbReference>
<feature type="transmembrane region" description="Helical" evidence="12">
    <location>
        <begin position="21"/>
        <end position="54"/>
    </location>
</feature>
<dbReference type="GO" id="GO:0009881">
    <property type="term" value="F:photoreceptor activity"/>
    <property type="evidence" value="ECO:0007669"/>
    <property type="project" value="UniProtKB-KW"/>
</dbReference>
<dbReference type="GO" id="GO:0016020">
    <property type="term" value="C:membrane"/>
    <property type="evidence" value="ECO:0007669"/>
    <property type="project" value="UniProtKB-SubCell"/>
</dbReference>
<proteinExistence type="predicted"/>
<evidence type="ECO:0000256" key="11">
    <source>
        <dbReference type="ARBA" id="ARBA00023224"/>
    </source>
</evidence>
<evidence type="ECO:0000256" key="5">
    <source>
        <dbReference type="ARBA" id="ARBA00022925"/>
    </source>
</evidence>
<reference evidence="14" key="3">
    <citation type="submission" date="2025-09" db="UniProtKB">
        <authorList>
            <consortium name="Ensembl"/>
        </authorList>
    </citation>
    <scope>IDENTIFICATION</scope>
</reference>
<keyword evidence="15" id="KW-1185">Reference proteome</keyword>
<keyword evidence="10" id="KW-0675">Receptor</keyword>
<dbReference type="PANTHER" id="PTHR24240">
    <property type="entry name" value="OPSIN"/>
    <property type="match status" value="1"/>
</dbReference>
<evidence type="ECO:0000313" key="14">
    <source>
        <dbReference type="Ensembl" id="ENSGWIP00000022850.1"/>
    </source>
</evidence>
<feature type="transmembrane region" description="Helical" evidence="12">
    <location>
        <begin position="144"/>
        <end position="164"/>
    </location>
</feature>
<keyword evidence="6 12" id="KW-1133">Transmembrane helix</keyword>
<protein>
    <submittedName>
        <fullName evidence="14">Opsin-5-like</fullName>
    </submittedName>
</protein>
<dbReference type="PRINTS" id="PR00237">
    <property type="entry name" value="GPCRRHODOPSN"/>
</dbReference>
<feature type="transmembrane region" description="Helical" evidence="12">
    <location>
        <begin position="240"/>
        <end position="261"/>
    </location>
</feature>
<evidence type="ECO:0000256" key="9">
    <source>
        <dbReference type="ARBA" id="ARBA00023136"/>
    </source>
</evidence>
<evidence type="ECO:0000256" key="12">
    <source>
        <dbReference type="SAM" id="Phobius"/>
    </source>
</evidence>
<comment type="subcellular location">
    <subcellularLocation>
        <location evidence="1">Membrane</location>
        <topology evidence="1">Multi-pass membrane protein</topology>
    </subcellularLocation>
</comment>
<name>A0A8C5EM76_GOUWI</name>
<dbReference type="PROSITE" id="PS50262">
    <property type="entry name" value="G_PROTEIN_RECEP_F1_2"/>
    <property type="match status" value="1"/>
</dbReference>
<dbReference type="InterPro" id="IPR017452">
    <property type="entry name" value="GPCR_Rhodpsn_7TM"/>
</dbReference>
<reference evidence="14" key="1">
    <citation type="submission" date="2020-06" db="EMBL/GenBank/DDBJ databases">
        <authorList>
            <consortium name="Wellcome Sanger Institute Data Sharing"/>
        </authorList>
    </citation>
    <scope>NUCLEOTIDE SEQUENCE [LARGE SCALE GENOMIC DNA]</scope>
</reference>
<evidence type="ECO:0000256" key="3">
    <source>
        <dbReference type="ARBA" id="ARBA00022606"/>
    </source>
</evidence>
<feature type="transmembrane region" description="Helical" evidence="12">
    <location>
        <begin position="66"/>
        <end position="91"/>
    </location>
</feature>
<evidence type="ECO:0000256" key="2">
    <source>
        <dbReference type="ARBA" id="ARBA00022543"/>
    </source>
</evidence>
<dbReference type="Gene3D" id="1.20.1070.10">
    <property type="entry name" value="Rhodopsin 7-helix transmembrane proteins"/>
    <property type="match status" value="1"/>
</dbReference>
<feature type="domain" description="G-protein coupled receptors family 1 profile" evidence="13">
    <location>
        <begin position="45"/>
        <end position="301"/>
    </location>
</feature>
<evidence type="ECO:0000256" key="7">
    <source>
        <dbReference type="ARBA" id="ARBA00022991"/>
    </source>
</evidence>
<sequence>MGSLYSIFCESTHSFISAVHIFVFFCAALTLFCFCFFTGVLSLIGNSMLLLVAYHKRTTLKPAEFFIINLSISDLGMTLTLFPLAIMSAFLHRWLFGEIICQIYAMCGVLFGLCSLTNLTALSLVCCLKVCFPHHGNKFSSSHAHLLIAAVWLYAGVFAVGPLAKWGQYGPEPYGTACCIDWQRPNQELWALSYIVCLFIFCYAVPCTIIFLSYTSILLRVRGSRQAVQQHVSPQTKTTNAHALIVKLSVAVCIGFLGAWSPYAVVAMWAAFGDASRVPPSAFAIAAIFAKTSTIYNPMVYLLCKPNFRDCLYRDTSTLRQIIYRGSPQSEPKEHLGSTSLRNKDMSVSTRLSNGQAEGYGGCLQCTEGATPQRTACILTKSICTEVTINQLSDSLKTPAHYKPEKVQPLDPSWIGRGDKCLTNM</sequence>
<evidence type="ECO:0000256" key="4">
    <source>
        <dbReference type="ARBA" id="ARBA00022692"/>
    </source>
</evidence>
<dbReference type="InterPro" id="IPR000276">
    <property type="entry name" value="GPCR_Rhodpsn"/>
</dbReference>
<reference evidence="14" key="2">
    <citation type="submission" date="2025-08" db="UniProtKB">
        <authorList>
            <consortium name="Ensembl"/>
        </authorList>
    </citation>
    <scope>IDENTIFICATION</scope>
</reference>
<keyword evidence="2" id="KW-0600">Photoreceptor protein</keyword>
<keyword evidence="7" id="KW-0157">Chromophore</keyword>
<feature type="transmembrane region" description="Helical" evidence="12">
    <location>
        <begin position="281"/>
        <end position="304"/>
    </location>
</feature>
<keyword evidence="3" id="KW-0716">Sensory transduction</keyword>
<feature type="transmembrane region" description="Helical" evidence="12">
    <location>
        <begin position="103"/>
        <end position="132"/>
    </location>
</feature>
<keyword evidence="4 12" id="KW-0812">Transmembrane</keyword>
<keyword evidence="5" id="KW-0681">Retinal protein</keyword>
<dbReference type="Proteomes" id="UP000694680">
    <property type="component" value="Chromosome 7"/>
</dbReference>
<dbReference type="InterPro" id="IPR027430">
    <property type="entry name" value="Retinal_BS"/>
</dbReference>
<dbReference type="FunFam" id="1.20.1070.10:FF:000219">
    <property type="entry name" value="Opsin 5-like 2"/>
    <property type="match status" value="1"/>
</dbReference>
<dbReference type="Ensembl" id="ENSGWIT00000025045.1">
    <property type="protein sequence ID" value="ENSGWIP00000022850.1"/>
    <property type="gene ID" value="ENSGWIG00000012233.1"/>
</dbReference>
<keyword evidence="8" id="KW-0297">G-protein coupled receptor</keyword>
<evidence type="ECO:0000256" key="6">
    <source>
        <dbReference type="ARBA" id="ARBA00022989"/>
    </source>
</evidence>
<evidence type="ECO:0000256" key="10">
    <source>
        <dbReference type="ARBA" id="ARBA00023170"/>
    </source>
</evidence>